<gene>
    <name evidence="3" type="ORF">CYMTET_25538</name>
</gene>
<evidence type="ECO:0008006" key="5">
    <source>
        <dbReference type="Google" id="ProtNLM"/>
    </source>
</evidence>
<organism evidence="3 4">
    <name type="scientific">Cymbomonas tetramitiformis</name>
    <dbReference type="NCBI Taxonomy" id="36881"/>
    <lineage>
        <taxon>Eukaryota</taxon>
        <taxon>Viridiplantae</taxon>
        <taxon>Chlorophyta</taxon>
        <taxon>Pyramimonadophyceae</taxon>
        <taxon>Pyramimonadales</taxon>
        <taxon>Pyramimonadaceae</taxon>
        <taxon>Cymbomonas</taxon>
    </lineage>
</organism>
<evidence type="ECO:0000313" key="4">
    <source>
        <dbReference type="Proteomes" id="UP001190700"/>
    </source>
</evidence>
<feature type="compositionally biased region" description="Acidic residues" evidence="1">
    <location>
        <begin position="1074"/>
        <end position="1087"/>
    </location>
</feature>
<feature type="compositionally biased region" description="Basic and acidic residues" evidence="1">
    <location>
        <begin position="969"/>
        <end position="1000"/>
    </location>
</feature>
<dbReference type="InterPro" id="IPR011050">
    <property type="entry name" value="Pectin_lyase_fold/virulence"/>
</dbReference>
<dbReference type="SUPFAM" id="SSF51126">
    <property type="entry name" value="Pectin lyase-like"/>
    <property type="match status" value="1"/>
</dbReference>
<feature type="transmembrane region" description="Helical" evidence="2">
    <location>
        <begin position="922"/>
        <end position="946"/>
    </location>
</feature>
<dbReference type="Proteomes" id="UP001190700">
    <property type="component" value="Unassembled WGS sequence"/>
</dbReference>
<evidence type="ECO:0000313" key="3">
    <source>
        <dbReference type="EMBL" id="KAK3265810.1"/>
    </source>
</evidence>
<keyword evidence="2" id="KW-0812">Transmembrane</keyword>
<feature type="region of interest" description="Disordered" evidence="1">
    <location>
        <begin position="745"/>
        <end position="785"/>
    </location>
</feature>
<feature type="compositionally biased region" description="Low complexity" evidence="1">
    <location>
        <begin position="1062"/>
        <end position="1073"/>
    </location>
</feature>
<comment type="caution">
    <text evidence="3">The sequence shown here is derived from an EMBL/GenBank/DDBJ whole genome shotgun (WGS) entry which is preliminary data.</text>
</comment>
<keyword evidence="4" id="KW-1185">Reference proteome</keyword>
<evidence type="ECO:0000256" key="1">
    <source>
        <dbReference type="SAM" id="MobiDB-lite"/>
    </source>
</evidence>
<feature type="region of interest" description="Disordered" evidence="1">
    <location>
        <begin position="951"/>
        <end position="1121"/>
    </location>
</feature>
<accession>A0AAE0FU00</accession>
<feature type="compositionally biased region" description="Pro residues" evidence="1">
    <location>
        <begin position="751"/>
        <end position="785"/>
    </location>
</feature>
<dbReference type="PANTHER" id="PTHR11319">
    <property type="entry name" value="G PROTEIN-COUPLED RECEPTOR-RELATED"/>
    <property type="match status" value="1"/>
</dbReference>
<keyword evidence="2" id="KW-1133">Transmembrane helix</keyword>
<dbReference type="PANTHER" id="PTHR11319:SF35">
    <property type="entry name" value="OUTER MEMBRANE PROTEIN PMPC-RELATED"/>
    <property type="match status" value="1"/>
</dbReference>
<keyword evidence="2" id="KW-0472">Membrane</keyword>
<dbReference type="AlphaFoldDB" id="A0AAE0FU00"/>
<reference evidence="3 4" key="1">
    <citation type="journal article" date="2015" name="Genome Biol. Evol.">
        <title>Comparative Genomics of a Bacterivorous Green Alga Reveals Evolutionary Causalities and Consequences of Phago-Mixotrophic Mode of Nutrition.</title>
        <authorList>
            <person name="Burns J.A."/>
            <person name="Paasch A."/>
            <person name="Narechania A."/>
            <person name="Kim E."/>
        </authorList>
    </citation>
    <scope>NUCLEOTIDE SEQUENCE [LARGE SCALE GENOMIC DNA]</scope>
    <source>
        <strain evidence="3 4">PLY_AMNH</strain>
    </source>
</reference>
<evidence type="ECO:0000256" key="2">
    <source>
        <dbReference type="SAM" id="Phobius"/>
    </source>
</evidence>
<proteinExistence type="predicted"/>
<dbReference type="EMBL" id="LGRX02013691">
    <property type="protein sequence ID" value="KAK3265810.1"/>
    <property type="molecule type" value="Genomic_DNA"/>
</dbReference>
<protein>
    <recommendedName>
        <fullName evidence="5">Right handed beta helix domain-containing protein</fullName>
    </recommendedName>
</protein>
<sequence length="1228" mass="128136">MHNKPDESENFIALDSSAQSTVYIANAVDLDTALQNDAYTSIVLSQNLALTRTLATVVREVGVYGACDGLCIVDGQSNCRLFTLEKVSGQTASVHLQLEDLQLSNGRAPDDADGGGLALMGSCTATLRNCRIINSHAPSGKGGAIHVEFSTLNLYSTTVESSTAAVDGGGISALKGQVYLEDTVISSCSAIDEGGALYADYGSVLQLVNVVLQSNTARVGGGLLVQLSCPVFDTQGAVSLFNSTLTISSSLVADNVATGDGGGVKAAHGGNIVMDGTSVTRNRARDFGAGVGIENQGSYQALSSSISDNEVGADGHIGGGGLFIDHSFGDIMAVAFTGNKAVGGEGGGIHAGWYATLVMNGVDVNEGTAGGSGGGYGGGLFVRDGASIQMYSSNVNGNTATTAGGGLALETGTAVTMNYVDIRSNHADRGGGIFFGASASLITIDLRSLVLVSNTAAVPGSACWFWVARSAEDVEPSCTSCTCDGSVFSDGQVATSAIAFTIEQPVGTAVSLVVAPRDEPVQPSLVFRAYDYYGSLIVTPASDGTRVRCQVSGESTAVLNGTLSAAYIDEGAVFDNLVLVGEPYTTHLLNFTVISGFLEWPSVFLETALGGCPAGHVYDTGQGDCIVPSGYEITASTTSGGYTFAYAPMPPEDVGVELGVNAPLYLVWGAEHVLMNTAESSHTLRVYPVSSSATLAQYFTAGVWSGDLAPGQSVALVAHQRAPSAGSLRYTWVDGPSANGGLGDVLIIQSPPAPPPPSLPSPPPQPPSVPTVPPPEHPSIPSIPPVPHVPPPPTFWDVVTFGVYYQKLDFVLLENDEAYLAEFRAAFKETIAALTGIDAIYIHIADVNHSPYSGLTIVEAEVSFWSYDPADLEAQLAAFQAWVVTDALLALQMDSFHGAREPVRISAPFQSPPSPPDVTEEAWFIALMASLGAAGCLVALAAAAWLEYRRRQKQPATEDIGPESTLGSRESEEEREKAGEDKEKIEDEEKYTGDEVRQFHSEGMQDDIERRPPSSGRMPALDMASAVDTPPGLVEVPSPMLPPPHVKPPDAAEASATPQLQEEASATPFAEETPAPEEDLVVEDVELEGLSRAEDQGPVPARSTAEETLGGAEDVSPQPPPPLAYSYKRGGCLPLIQEGRLPTLDPGGGGCLPSIQEEAGFLPRSRRGGVGKLPALDPGGQVAHPDPRRLLTSIQRGGCLLLIQRRLPTLDPGEEAAYLIQEEGCLLP</sequence>
<name>A0AAE0FU00_9CHLO</name>